<organism evidence="7 8">
    <name type="scientific">Catenovulum agarivorans DS-2</name>
    <dbReference type="NCBI Taxonomy" id="1328313"/>
    <lineage>
        <taxon>Bacteria</taxon>
        <taxon>Pseudomonadati</taxon>
        <taxon>Pseudomonadota</taxon>
        <taxon>Gammaproteobacteria</taxon>
        <taxon>Alteromonadales</taxon>
        <taxon>Alteromonadaceae</taxon>
        <taxon>Catenovulum</taxon>
    </lineage>
</organism>
<feature type="transmembrane region" description="Helical" evidence="5">
    <location>
        <begin position="185"/>
        <end position="206"/>
    </location>
</feature>
<dbReference type="SUPFAM" id="SSF55073">
    <property type="entry name" value="Nucleotide cyclase"/>
    <property type="match status" value="1"/>
</dbReference>
<dbReference type="SMART" id="SM00267">
    <property type="entry name" value="GGDEF"/>
    <property type="match status" value="1"/>
</dbReference>
<feature type="region of interest" description="Disordered" evidence="4">
    <location>
        <begin position="1"/>
        <end position="35"/>
    </location>
</feature>
<dbReference type="InterPro" id="IPR008979">
    <property type="entry name" value="Galactose-bd-like_sf"/>
</dbReference>
<evidence type="ECO:0000313" key="7">
    <source>
        <dbReference type="EMBL" id="EWH08776.1"/>
    </source>
</evidence>
<evidence type="ECO:0000313" key="8">
    <source>
        <dbReference type="Proteomes" id="UP000019276"/>
    </source>
</evidence>
<dbReference type="PANTHER" id="PTHR45138:SF9">
    <property type="entry name" value="DIGUANYLATE CYCLASE DGCM-RELATED"/>
    <property type="match status" value="1"/>
</dbReference>
<dbReference type="InterPro" id="IPR029787">
    <property type="entry name" value="Nucleotide_cyclase"/>
</dbReference>
<keyword evidence="5" id="KW-0472">Membrane</keyword>
<gene>
    <name evidence="7" type="ORF">DS2_15734</name>
</gene>
<dbReference type="InterPro" id="IPR043128">
    <property type="entry name" value="Rev_trsase/Diguanyl_cyclase"/>
</dbReference>
<dbReference type="Gene3D" id="3.30.70.270">
    <property type="match status" value="1"/>
</dbReference>
<evidence type="ECO:0000256" key="1">
    <source>
        <dbReference type="ARBA" id="ARBA00001946"/>
    </source>
</evidence>
<evidence type="ECO:0000256" key="3">
    <source>
        <dbReference type="ARBA" id="ARBA00034247"/>
    </source>
</evidence>
<evidence type="ECO:0000259" key="6">
    <source>
        <dbReference type="PROSITE" id="PS50887"/>
    </source>
</evidence>
<feature type="domain" description="GGDEF" evidence="6">
    <location>
        <begin position="270"/>
        <end position="397"/>
    </location>
</feature>
<dbReference type="SUPFAM" id="SSF49785">
    <property type="entry name" value="Galactose-binding domain-like"/>
    <property type="match status" value="1"/>
</dbReference>
<dbReference type="PANTHER" id="PTHR45138">
    <property type="entry name" value="REGULATORY COMPONENTS OF SENSORY TRANSDUCTION SYSTEM"/>
    <property type="match status" value="1"/>
</dbReference>
<name>W7Q9W1_9ALTE</name>
<evidence type="ECO:0000256" key="4">
    <source>
        <dbReference type="SAM" id="MobiDB-lite"/>
    </source>
</evidence>
<dbReference type="PROSITE" id="PS50887">
    <property type="entry name" value="GGDEF"/>
    <property type="match status" value="1"/>
</dbReference>
<comment type="cofactor">
    <cofactor evidence="1">
        <name>Mg(2+)</name>
        <dbReference type="ChEBI" id="CHEBI:18420"/>
    </cofactor>
</comment>
<dbReference type="CDD" id="cd01949">
    <property type="entry name" value="GGDEF"/>
    <property type="match status" value="1"/>
</dbReference>
<keyword evidence="5" id="KW-1133">Transmembrane helix</keyword>
<comment type="catalytic activity">
    <reaction evidence="3">
        <text>2 GTP = 3',3'-c-di-GMP + 2 diphosphate</text>
        <dbReference type="Rhea" id="RHEA:24898"/>
        <dbReference type="ChEBI" id="CHEBI:33019"/>
        <dbReference type="ChEBI" id="CHEBI:37565"/>
        <dbReference type="ChEBI" id="CHEBI:58805"/>
        <dbReference type="EC" id="2.7.7.65"/>
    </reaction>
</comment>
<dbReference type="eggNOG" id="COG3706">
    <property type="taxonomic scope" value="Bacteria"/>
</dbReference>
<protein>
    <recommendedName>
        <fullName evidence="2">diguanylate cyclase</fullName>
        <ecNumber evidence="2">2.7.7.65</ecNumber>
    </recommendedName>
</protein>
<keyword evidence="5" id="KW-0812">Transmembrane</keyword>
<evidence type="ECO:0000256" key="2">
    <source>
        <dbReference type="ARBA" id="ARBA00012528"/>
    </source>
</evidence>
<keyword evidence="8" id="KW-1185">Reference proteome</keyword>
<proteinExistence type="predicted"/>
<dbReference type="GO" id="GO:0052621">
    <property type="term" value="F:diguanylate cyclase activity"/>
    <property type="evidence" value="ECO:0007669"/>
    <property type="project" value="UniProtKB-EC"/>
</dbReference>
<dbReference type="RefSeq" id="WP_051479939.1">
    <property type="nucleotide sequence ID" value="NZ_ARZY01000037.1"/>
</dbReference>
<dbReference type="EC" id="2.7.7.65" evidence="2"/>
<reference evidence="7 8" key="1">
    <citation type="journal article" date="2014" name="Genome Announc.">
        <title>Draft Genome Sequence of the Agar-Degrading Bacterium Catenovulum sp. Strain DS-2, Isolated from Intestines of Haliotis diversicolor.</title>
        <authorList>
            <person name="Shan D."/>
            <person name="Li X."/>
            <person name="Gu Z."/>
            <person name="Wei G."/>
            <person name="Gao Z."/>
            <person name="Shao Z."/>
        </authorList>
    </citation>
    <scope>NUCLEOTIDE SEQUENCE [LARGE SCALE GENOMIC DNA]</scope>
    <source>
        <strain evidence="7 8">DS-2</strain>
    </source>
</reference>
<evidence type="ECO:0000256" key="5">
    <source>
        <dbReference type="SAM" id="Phobius"/>
    </source>
</evidence>
<dbReference type="Pfam" id="PF00990">
    <property type="entry name" value="GGDEF"/>
    <property type="match status" value="1"/>
</dbReference>
<dbReference type="AlphaFoldDB" id="W7Q9W1"/>
<dbReference type="InterPro" id="IPR000160">
    <property type="entry name" value="GGDEF_dom"/>
</dbReference>
<comment type="caution">
    <text evidence="7">The sequence shown here is derived from an EMBL/GenBank/DDBJ whole genome shotgun (WGS) entry which is preliminary data.</text>
</comment>
<dbReference type="EMBL" id="ARZY01000037">
    <property type="protein sequence ID" value="EWH08776.1"/>
    <property type="molecule type" value="Genomic_DNA"/>
</dbReference>
<accession>W7Q9W1</accession>
<dbReference type="InterPro" id="IPR050469">
    <property type="entry name" value="Diguanylate_Cyclase"/>
</dbReference>
<sequence>MNHTKRIQPTEYNQPVAIDDKPDGGISTSTTTSSQAGFHTNCTVRASTAAHAYCGILIPLFNWGEERFVSTEDYQFLEMDFSYSASSIDSLAISLINQRQTQGTQFIHYVYPQQGQQQIKLPLRQFMVPAWNAFDLYQANKPFEHTFTQANLLQVVTGDSKKDRQVTFDIHHIALTGKWLSQTQLFASILVVWGVILLTHLLLVTYNSVQQLQQQNRTNASLQKLNQHLKAQAVHFKNLAKYDELTGLLNRKGLNACYEQAIRAYFNKSQPYAMILLDIDHFKQINDSFGHDVGDDALRQVAKTVQFELREQDTLARWGGEELVIISPVENITSAARLAERIRRSIANAQILPSHKITASFGVAMLPNDDVEQWFKLADAALYRAKQKGRNRVEQVD</sequence>
<dbReference type="FunFam" id="3.30.70.270:FF:000001">
    <property type="entry name" value="Diguanylate cyclase domain protein"/>
    <property type="match status" value="1"/>
</dbReference>
<dbReference type="STRING" id="1328313.DS2_15734"/>
<dbReference type="Proteomes" id="UP000019276">
    <property type="component" value="Unassembled WGS sequence"/>
</dbReference>
<dbReference type="OrthoDB" id="9803824at2"/>
<dbReference type="NCBIfam" id="TIGR00254">
    <property type="entry name" value="GGDEF"/>
    <property type="match status" value="1"/>
</dbReference>